<dbReference type="InterPro" id="IPR018649">
    <property type="entry name" value="SHOCT"/>
</dbReference>
<reference evidence="4 5" key="1">
    <citation type="journal article" date="2019" name="Int. J. Syst. Evol. Microbiol.">
        <title>The Global Catalogue of Microorganisms (GCM) 10K type strain sequencing project: providing services to taxonomists for standard genome sequencing and annotation.</title>
        <authorList>
            <consortium name="The Broad Institute Genomics Platform"/>
            <consortium name="The Broad Institute Genome Sequencing Center for Infectious Disease"/>
            <person name="Wu L."/>
            <person name="Ma J."/>
        </authorList>
    </citation>
    <scope>NUCLEOTIDE SEQUENCE [LARGE SCALE GENOMIC DNA]</scope>
    <source>
        <strain evidence="4 5">RDMS1</strain>
    </source>
</reference>
<dbReference type="Proteomes" id="UP001596417">
    <property type="component" value="Unassembled WGS sequence"/>
</dbReference>
<keyword evidence="2" id="KW-0472">Membrane</keyword>
<feature type="compositionally biased region" description="Low complexity" evidence="1">
    <location>
        <begin position="74"/>
        <end position="89"/>
    </location>
</feature>
<evidence type="ECO:0000256" key="1">
    <source>
        <dbReference type="SAM" id="MobiDB-lite"/>
    </source>
</evidence>
<evidence type="ECO:0000313" key="5">
    <source>
        <dbReference type="Proteomes" id="UP001596417"/>
    </source>
</evidence>
<dbReference type="AlphaFoldDB" id="A0ABD5YLD2"/>
<keyword evidence="5" id="KW-1185">Reference proteome</keyword>
<comment type="caution">
    <text evidence="4">The sequence shown here is derived from an EMBL/GenBank/DDBJ whole genome shotgun (WGS) entry which is preliminary data.</text>
</comment>
<organism evidence="4 5">
    <name type="scientific">Halocatena marina</name>
    <dbReference type="NCBI Taxonomy" id="2934937"/>
    <lineage>
        <taxon>Archaea</taxon>
        <taxon>Methanobacteriati</taxon>
        <taxon>Methanobacteriota</taxon>
        <taxon>Stenosarchaea group</taxon>
        <taxon>Halobacteria</taxon>
        <taxon>Halobacteriales</taxon>
        <taxon>Natronomonadaceae</taxon>
        <taxon>Halocatena</taxon>
    </lineage>
</organism>
<protein>
    <submittedName>
        <fullName evidence="4">SHOCT domain-containing protein</fullName>
    </submittedName>
</protein>
<feature type="domain" description="SHOCT" evidence="3">
    <location>
        <begin position="89"/>
        <end position="116"/>
    </location>
</feature>
<feature type="transmembrane region" description="Helical" evidence="2">
    <location>
        <begin position="43"/>
        <end position="63"/>
    </location>
</feature>
<accession>A0ABD5YLD2</accession>
<proteinExistence type="predicted"/>
<feature type="compositionally biased region" description="Basic and acidic residues" evidence="1">
    <location>
        <begin position="125"/>
        <end position="137"/>
    </location>
</feature>
<dbReference type="Pfam" id="PF09851">
    <property type="entry name" value="SHOCT"/>
    <property type="match status" value="1"/>
</dbReference>
<feature type="transmembrane region" description="Helical" evidence="2">
    <location>
        <begin position="13"/>
        <end position="36"/>
    </location>
</feature>
<keyword evidence="2" id="KW-0812">Transmembrane</keyword>
<evidence type="ECO:0000256" key="2">
    <source>
        <dbReference type="SAM" id="Phobius"/>
    </source>
</evidence>
<dbReference type="GeneID" id="76198474"/>
<evidence type="ECO:0000259" key="3">
    <source>
        <dbReference type="Pfam" id="PF09851"/>
    </source>
</evidence>
<evidence type="ECO:0000313" key="4">
    <source>
        <dbReference type="EMBL" id="MFC7188906.1"/>
    </source>
</evidence>
<sequence length="137" mass="14828">MCGRLADAAPDSAFGRVVVAVLSASIGVPAAIVTIFGLGSEMFLLIPIAVACVTLYVAATYTMSVITDAEQTPDTEQQSESQEADSSTDPIATLRMRYARGELTDQEFEHRLERLLETESNSESESERQPDRLGELV</sequence>
<name>A0ABD5YLD2_9EURY</name>
<dbReference type="EMBL" id="JBHTAX010000001">
    <property type="protein sequence ID" value="MFC7188906.1"/>
    <property type="molecule type" value="Genomic_DNA"/>
</dbReference>
<gene>
    <name evidence="4" type="ORF">ACFQL7_02960</name>
</gene>
<dbReference type="RefSeq" id="WP_248904614.1">
    <property type="nucleotide sequence ID" value="NZ_CP109979.1"/>
</dbReference>
<feature type="region of interest" description="Disordered" evidence="1">
    <location>
        <begin position="70"/>
        <end position="92"/>
    </location>
</feature>
<feature type="region of interest" description="Disordered" evidence="1">
    <location>
        <begin position="114"/>
        <end position="137"/>
    </location>
</feature>
<keyword evidence="2" id="KW-1133">Transmembrane helix</keyword>